<name>B8GCK3_CHLAD</name>
<keyword evidence="5" id="KW-1185">Reference proteome</keyword>
<evidence type="ECO:0000256" key="2">
    <source>
        <dbReference type="RuleBase" id="RU003476"/>
    </source>
</evidence>
<dbReference type="InterPro" id="IPR020084">
    <property type="entry name" value="NUDIX_hydrolase_CS"/>
</dbReference>
<dbReference type="InterPro" id="IPR000086">
    <property type="entry name" value="NUDIX_hydrolase_dom"/>
</dbReference>
<dbReference type="GO" id="GO:0006754">
    <property type="term" value="P:ATP biosynthetic process"/>
    <property type="evidence" value="ECO:0007669"/>
    <property type="project" value="TreeGrafter"/>
</dbReference>
<dbReference type="InterPro" id="IPR051325">
    <property type="entry name" value="Nudix_hydrolase_domain"/>
</dbReference>
<dbReference type="GO" id="GO:0006167">
    <property type="term" value="P:AMP biosynthetic process"/>
    <property type="evidence" value="ECO:0007669"/>
    <property type="project" value="TreeGrafter"/>
</dbReference>
<dbReference type="PANTHER" id="PTHR21340:SF0">
    <property type="entry name" value="BIS(5'-NUCLEOSYL)-TETRAPHOSPHATASE [ASYMMETRICAL]"/>
    <property type="match status" value="1"/>
</dbReference>
<organism evidence="4 5">
    <name type="scientific">Chloroflexus aggregans (strain MD-66 / DSM 9485)</name>
    <dbReference type="NCBI Taxonomy" id="326427"/>
    <lineage>
        <taxon>Bacteria</taxon>
        <taxon>Bacillati</taxon>
        <taxon>Chloroflexota</taxon>
        <taxon>Chloroflexia</taxon>
        <taxon>Chloroflexales</taxon>
        <taxon>Chloroflexineae</taxon>
        <taxon>Chloroflexaceae</taxon>
        <taxon>Chloroflexus</taxon>
    </lineage>
</organism>
<proteinExistence type="inferred from homology"/>
<dbReference type="Gene3D" id="3.90.79.10">
    <property type="entry name" value="Nucleoside Triphosphate Pyrophosphohydrolase"/>
    <property type="match status" value="1"/>
</dbReference>
<dbReference type="PRINTS" id="PR00502">
    <property type="entry name" value="NUDIXFAMILY"/>
</dbReference>
<reference evidence="4" key="1">
    <citation type="submission" date="2008-12" db="EMBL/GenBank/DDBJ databases">
        <title>Complete sequence of Chloroflexus aggregans DSM 9485.</title>
        <authorList>
            <consortium name="US DOE Joint Genome Institute"/>
            <person name="Lucas S."/>
            <person name="Copeland A."/>
            <person name="Lapidus A."/>
            <person name="Glavina del Rio T."/>
            <person name="Dalin E."/>
            <person name="Tice H."/>
            <person name="Pitluck S."/>
            <person name="Foster B."/>
            <person name="Larimer F."/>
            <person name="Land M."/>
            <person name="Hauser L."/>
            <person name="Kyrpides N."/>
            <person name="Mikhailova N."/>
            <person name="Bryant D."/>
            <person name="Richardson P."/>
        </authorList>
    </citation>
    <scope>NUCLEOTIDE SEQUENCE</scope>
    <source>
        <strain evidence="4">DSM 9485</strain>
    </source>
</reference>
<dbReference type="eggNOG" id="COG0494">
    <property type="taxonomic scope" value="Bacteria"/>
</dbReference>
<protein>
    <submittedName>
        <fullName evidence="4">NUDIX hydrolase</fullName>
    </submittedName>
</protein>
<accession>B8GCK3</accession>
<dbReference type="InterPro" id="IPR020476">
    <property type="entry name" value="Nudix_hydrolase"/>
</dbReference>
<dbReference type="Proteomes" id="UP000002508">
    <property type="component" value="Chromosome"/>
</dbReference>
<dbReference type="PANTHER" id="PTHR21340">
    <property type="entry name" value="DIADENOSINE 5,5-P1,P4-TETRAPHOSPHATE PYROPHOSPHOHYDROLASE MUTT"/>
    <property type="match status" value="1"/>
</dbReference>
<dbReference type="OrthoDB" id="9816289at2"/>
<dbReference type="CDD" id="cd03673">
    <property type="entry name" value="NUDIX_Ap6A_hydrolase"/>
    <property type="match status" value="1"/>
</dbReference>
<dbReference type="STRING" id="326427.Cagg_2164"/>
<evidence type="ECO:0000313" key="4">
    <source>
        <dbReference type="EMBL" id="ACL25047.1"/>
    </source>
</evidence>
<dbReference type="GO" id="GO:0004081">
    <property type="term" value="F:bis(5'-nucleosyl)-tetraphosphatase (asymmetrical) activity"/>
    <property type="evidence" value="ECO:0007669"/>
    <property type="project" value="TreeGrafter"/>
</dbReference>
<dbReference type="KEGG" id="cag:Cagg_2164"/>
<feature type="domain" description="Nudix hydrolase" evidence="3">
    <location>
        <begin position="4"/>
        <end position="135"/>
    </location>
</feature>
<dbReference type="SUPFAM" id="SSF55811">
    <property type="entry name" value="Nudix"/>
    <property type="match status" value="1"/>
</dbReference>
<dbReference type="EMBL" id="CP001337">
    <property type="protein sequence ID" value="ACL25047.1"/>
    <property type="molecule type" value="Genomic_DNA"/>
</dbReference>
<dbReference type="RefSeq" id="WP_015940905.1">
    <property type="nucleotide sequence ID" value="NC_011831.1"/>
</dbReference>
<sequence length="143" mass="16062">MTDSPIRAAGCVVLARDATGRPLVLLIQDRQGVWTLPKGHIDDGESDEDAAVREVAEETGIVCTLAERLDRITYPIYRLGHWRDKQVTFFLASASPEPPVPAVAEGIRSAAWVPLSDAIRQIGYRQLRTLLQRVAYRIERERR</sequence>
<dbReference type="PROSITE" id="PS00893">
    <property type="entry name" value="NUDIX_BOX"/>
    <property type="match status" value="1"/>
</dbReference>
<evidence type="ECO:0000313" key="5">
    <source>
        <dbReference type="Proteomes" id="UP000002508"/>
    </source>
</evidence>
<dbReference type="Pfam" id="PF00293">
    <property type="entry name" value="NUDIX"/>
    <property type="match status" value="1"/>
</dbReference>
<evidence type="ECO:0000256" key="1">
    <source>
        <dbReference type="ARBA" id="ARBA00022801"/>
    </source>
</evidence>
<dbReference type="HOGENOM" id="CLU_037162_14_4_0"/>
<dbReference type="AlphaFoldDB" id="B8GCK3"/>
<dbReference type="PROSITE" id="PS51462">
    <property type="entry name" value="NUDIX"/>
    <property type="match status" value="1"/>
</dbReference>
<keyword evidence="1 2" id="KW-0378">Hydrolase</keyword>
<gene>
    <name evidence="4" type="ordered locus">Cagg_2164</name>
</gene>
<comment type="similarity">
    <text evidence="2">Belongs to the Nudix hydrolase family.</text>
</comment>
<dbReference type="InterPro" id="IPR015797">
    <property type="entry name" value="NUDIX_hydrolase-like_dom_sf"/>
</dbReference>
<evidence type="ECO:0000259" key="3">
    <source>
        <dbReference type="PROSITE" id="PS51462"/>
    </source>
</evidence>